<dbReference type="EMBL" id="MG592603">
    <property type="protein sequence ID" value="AUR97258.1"/>
    <property type="molecule type" value="Genomic_DNA"/>
</dbReference>
<evidence type="ECO:0000313" key="1">
    <source>
        <dbReference type="EMBL" id="AUR97258.1"/>
    </source>
</evidence>
<organism evidence="1 2">
    <name type="scientific">Vibrio phage 1.238.A._10N.261.52.F10</name>
    <dbReference type="NCBI Taxonomy" id="1881231"/>
    <lineage>
        <taxon>Viruses</taxon>
        <taxon>Duplodnaviria</taxon>
        <taxon>Heunggongvirae</taxon>
        <taxon>Uroviricota</taxon>
        <taxon>Caudoviricetes</taxon>
        <taxon>Schitoviridae</taxon>
        <taxon>Pariacacavirus</taxon>
        <taxon>Pariacacavirus 1238A</taxon>
    </lineage>
</organism>
<proteinExistence type="predicted"/>
<name>A0A2I7RUC4_9CAUD</name>
<protein>
    <submittedName>
        <fullName evidence="1">Uncharacterized protein</fullName>
    </submittedName>
</protein>
<accession>A0A2I7RUC4</accession>
<sequence>MSRLSTLQTLKKNSRPYLFEDFGAKVYQLLLRNDIDPDIIPVSSACEYIDNMIEHAPNSKEWCWDE</sequence>
<keyword evidence="2" id="KW-1185">Reference proteome</keyword>
<gene>
    <name evidence="1" type="ORF">NVP1238A_09</name>
</gene>
<reference evidence="1 2" key="1">
    <citation type="submission" date="2017-11" db="EMBL/GenBank/DDBJ databases">
        <title>A major lineage of nontailed dsDNA viruses as unrecognized killers of marine bacteria.</title>
        <authorList>
            <person name="Kauffman K.M."/>
            <person name="Hussain F.A."/>
            <person name="Yang J."/>
            <person name="Arevalo P."/>
            <person name="Brown J.M."/>
            <person name="Chang W.K."/>
            <person name="VanInsberghe D."/>
            <person name="Elsherbini J."/>
            <person name="Cutler M.B."/>
            <person name="Kelly L."/>
            <person name="Polz M.F."/>
        </authorList>
    </citation>
    <scope>NUCLEOTIDE SEQUENCE [LARGE SCALE GENOMIC DNA]</scope>
</reference>
<dbReference type="Proteomes" id="UP000269348">
    <property type="component" value="Segment"/>
</dbReference>
<evidence type="ECO:0000313" key="2">
    <source>
        <dbReference type="Proteomes" id="UP000269348"/>
    </source>
</evidence>